<gene>
    <name evidence="2" type="ORF">LENED_009269</name>
</gene>
<feature type="signal peptide" evidence="1">
    <location>
        <begin position="1"/>
        <end position="22"/>
    </location>
</feature>
<accession>A0A1Q3EJB3</accession>
<reference evidence="2 3" key="1">
    <citation type="submission" date="2016-08" db="EMBL/GenBank/DDBJ databases">
        <authorList>
            <consortium name="Lentinula edodes genome sequencing consortium"/>
            <person name="Sakamoto Y."/>
            <person name="Nakade K."/>
            <person name="Sato S."/>
            <person name="Yoshida Y."/>
            <person name="Miyazaki K."/>
            <person name="Natsume S."/>
            <person name="Konno N."/>
        </authorList>
    </citation>
    <scope>NUCLEOTIDE SEQUENCE [LARGE SCALE GENOMIC DNA]</scope>
    <source>
        <strain evidence="2 3">NBRC 111202</strain>
    </source>
</reference>
<feature type="chain" id="PRO_5012139878" evidence="1">
    <location>
        <begin position="23"/>
        <end position="99"/>
    </location>
</feature>
<protein>
    <submittedName>
        <fullName evidence="2">Uncharacterized protein</fullName>
    </submittedName>
</protein>
<dbReference type="EMBL" id="BDGU01000421">
    <property type="protein sequence ID" value="GAW07290.1"/>
    <property type="molecule type" value="Genomic_DNA"/>
</dbReference>
<keyword evidence="1" id="KW-0732">Signal</keyword>
<comment type="caution">
    <text evidence="2">The sequence shown here is derived from an EMBL/GenBank/DDBJ whole genome shotgun (WGS) entry which is preliminary data.</text>
</comment>
<keyword evidence="3" id="KW-1185">Reference proteome</keyword>
<evidence type="ECO:0000256" key="1">
    <source>
        <dbReference type="SAM" id="SignalP"/>
    </source>
</evidence>
<evidence type="ECO:0000313" key="3">
    <source>
        <dbReference type="Proteomes" id="UP000188533"/>
    </source>
</evidence>
<dbReference type="AlphaFoldDB" id="A0A1Q3EJB3"/>
<dbReference type="Proteomes" id="UP000188533">
    <property type="component" value="Unassembled WGS sequence"/>
</dbReference>
<reference evidence="2 3" key="2">
    <citation type="submission" date="2017-02" db="EMBL/GenBank/DDBJ databases">
        <title>A genome survey and senescence transcriptome analysis in Lentinula edodes.</title>
        <authorList>
            <person name="Sakamoto Y."/>
            <person name="Nakade K."/>
            <person name="Sato S."/>
            <person name="Yoshida Y."/>
            <person name="Miyazaki K."/>
            <person name="Natsume S."/>
            <person name="Konno N."/>
        </authorList>
    </citation>
    <scope>NUCLEOTIDE SEQUENCE [LARGE SCALE GENOMIC DNA]</scope>
    <source>
        <strain evidence="2 3">NBRC 111202</strain>
    </source>
</reference>
<evidence type="ECO:0000313" key="2">
    <source>
        <dbReference type="EMBL" id="GAW07290.1"/>
    </source>
</evidence>
<proteinExistence type="predicted"/>
<sequence>MWGHRAILANCALSITSLTISSTDYLVSQLPAFPLPSLSQNILRGLIFPRLTHFQFECKHEHTFLLGDIMNWLTEDKIINFIDCYLQFLRYRGHKMSRN</sequence>
<name>A0A1Q3EJB3_LENED</name>
<organism evidence="2 3">
    <name type="scientific">Lentinula edodes</name>
    <name type="common">Shiitake mushroom</name>
    <name type="synonym">Lentinus edodes</name>
    <dbReference type="NCBI Taxonomy" id="5353"/>
    <lineage>
        <taxon>Eukaryota</taxon>
        <taxon>Fungi</taxon>
        <taxon>Dikarya</taxon>
        <taxon>Basidiomycota</taxon>
        <taxon>Agaricomycotina</taxon>
        <taxon>Agaricomycetes</taxon>
        <taxon>Agaricomycetidae</taxon>
        <taxon>Agaricales</taxon>
        <taxon>Marasmiineae</taxon>
        <taxon>Omphalotaceae</taxon>
        <taxon>Lentinula</taxon>
    </lineage>
</organism>